<dbReference type="InterPro" id="IPR013216">
    <property type="entry name" value="Methyltransf_11"/>
</dbReference>
<dbReference type="CDD" id="cd06467">
    <property type="entry name" value="p23_NUDC_like"/>
    <property type="match status" value="1"/>
</dbReference>
<comment type="cofactor">
    <cofactor evidence="1">
        <name>Mn(2+)</name>
        <dbReference type="ChEBI" id="CHEBI:29035"/>
    </cofactor>
</comment>
<dbReference type="Gene3D" id="3.60.40.10">
    <property type="entry name" value="PPM-type phosphatase domain"/>
    <property type="match status" value="1"/>
</dbReference>
<sequence>MAASDQSLPVAAFALCHSCSACGFAARMGAQLPKAVESTVVESQGSGEFDVAVAEMNGWRTSMEDAHLIMLGEGWGVFGVFDGHGGGACSEFAARRLREEIEANGCPDSDEAVKKLFIKIDQEFLDSAQSSGTTATMCIVRKPKEAGGKHRLHVINAGDSRTLLGKRDGSIVDGGGTDKGLTTDHKPDHPAEKARIERCGGKVEIADGGVARVNGNLSVSRGFGDKDEKMTGGPDPEDRPVTVDPEMSHFECDESDFLLLVCDGVSEGNFPNAEVVKLVASTLGSGKDMREAARAVCHKAVECDSKDNITCMGVLLTGGSSSSGKRIDFHPGPMTSIGHKDFRAAYEASAQRAGLSLVEAVMQRYDLVSDQLKADVWRLFPTKMLLPAAARGSWGMAAACMRLQLCWLLLHPIQAQQDAFHDETRDGKLEMSLKERYEYWEKTYADPRSASGKDWYGSWRDFRRDVAGSKLRKNDEILVIGCGNSALPADLAKQGFKHVTAADYSQKAIELQKRRFPKLKWVLADARNMPEFRDKSFDIVIEKALMDGEGAYRQWPLMFMEISRVLRPGGRFISISLGQPEELDTEEFFNNSTYGWDVRYKLSYDDYYVYTMTKHASSKEVAPSDALRAELDKIGLNPPADGRREWFEKKLGALPDEKDSSGPGGMNIEELKNMMGKGKGGGKGQSQGTGGYDAAPSADEEVETQEDGYTWSQKGEEVQIAIKLPQATTKKEVKVVFKQTTIAVLASGKTLLDGTLGGKVETDECTWCLVNGGTELNVMLTKQSEKDNWKGLLK</sequence>
<evidence type="ECO:0000256" key="5">
    <source>
        <dbReference type="ARBA" id="ARBA00022723"/>
    </source>
</evidence>
<name>A0A1Q9EHP1_SYMMI</name>
<organism evidence="16 17">
    <name type="scientific">Symbiodinium microadriaticum</name>
    <name type="common">Dinoflagellate</name>
    <name type="synonym">Zooxanthella microadriatica</name>
    <dbReference type="NCBI Taxonomy" id="2951"/>
    <lineage>
        <taxon>Eukaryota</taxon>
        <taxon>Sar</taxon>
        <taxon>Alveolata</taxon>
        <taxon>Dinophyceae</taxon>
        <taxon>Suessiales</taxon>
        <taxon>Symbiodiniaceae</taxon>
        <taxon>Symbiodinium</taxon>
    </lineage>
</organism>
<dbReference type="SUPFAM" id="SSF81606">
    <property type="entry name" value="PP2C-like"/>
    <property type="match status" value="1"/>
</dbReference>
<evidence type="ECO:0000256" key="6">
    <source>
        <dbReference type="ARBA" id="ARBA00022801"/>
    </source>
</evidence>
<gene>
    <name evidence="16" type="ORF">AK812_SmicGene9799</name>
</gene>
<comment type="catalytic activity">
    <reaction evidence="10">
        <text>O-phospho-L-seryl-[protein] + H2O = L-seryl-[protein] + phosphate</text>
        <dbReference type="Rhea" id="RHEA:20629"/>
        <dbReference type="Rhea" id="RHEA-COMP:9863"/>
        <dbReference type="Rhea" id="RHEA-COMP:11604"/>
        <dbReference type="ChEBI" id="CHEBI:15377"/>
        <dbReference type="ChEBI" id="CHEBI:29999"/>
        <dbReference type="ChEBI" id="CHEBI:43474"/>
        <dbReference type="ChEBI" id="CHEBI:83421"/>
        <dbReference type="EC" id="3.1.3.16"/>
    </reaction>
</comment>
<accession>A0A1Q9EHP1</accession>
<dbReference type="SUPFAM" id="SSF53335">
    <property type="entry name" value="S-adenosyl-L-methionine-dependent methyltransferases"/>
    <property type="match status" value="1"/>
</dbReference>
<dbReference type="InterPro" id="IPR036457">
    <property type="entry name" value="PPM-type-like_dom_sf"/>
</dbReference>
<evidence type="ECO:0000259" key="14">
    <source>
        <dbReference type="PROSITE" id="PS51203"/>
    </source>
</evidence>
<dbReference type="EC" id="3.1.3.16" evidence="4"/>
<comment type="caution">
    <text evidence="16">The sequence shown here is derived from an EMBL/GenBank/DDBJ whole genome shotgun (WGS) entry which is preliminary data.</text>
</comment>
<feature type="domain" description="CS" evidence="14">
    <location>
        <begin position="704"/>
        <end position="793"/>
    </location>
</feature>
<evidence type="ECO:0000256" key="11">
    <source>
        <dbReference type="ARBA" id="ARBA00048336"/>
    </source>
</evidence>
<evidence type="ECO:0000256" key="10">
    <source>
        <dbReference type="ARBA" id="ARBA00047761"/>
    </source>
</evidence>
<keyword evidence="6 12" id="KW-0378">Hydrolase</keyword>
<evidence type="ECO:0000256" key="7">
    <source>
        <dbReference type="ARBA" id="ARBA00022842"/>
    </source>
</evidence>
<dbReference type="GO" id="GO:0016020">
    <property type="term" value="C:membrane"/>
    <property type="evidence" value="ECO:0007669"/>
    <property type="project" value="UniProtKB-SubCell"/>
</dbReference>
<evidence type="ECO:0000256" key="9">
    <source>
        <dbReference type="ARBA" id="ARBA00023211"/>
    </source>
</evidence>
<dbReference type="CDD" id="cd00143">
    <property type="entry name" value="PP2Cc"/>
    <property type="match status" value="1"/>
</dbReference>
<evidence type="ECO:0000256" key="8">
    <source>
        <dbReference type="ARBA" id="ARBA00022912"/>
    </source>
</evidence>
<dbReference type="EMBL" id="LSRX01000150">
    <property type="protein sequence ID" value="OLQ06897.1"/>
    <property type="molecule type" value="Genomic_DNA"/>
</dbReference>
<dbReference type="Pfam" id="PF00481">
    <property type="entry name" value="PP2C"/>
    <property type="match status" value="1"/>
</dbReference>
<feature type="compositionally biased region" description="Basic and acidic residues" evidence="13">
    <location>
        <begin position="223"/>
        <end position="241"/>
    </location>
</feature>
<dbReference type="PANTHER" id="PTHR13832:SF803">
    <property type="entry name" value="PROTEIN PHOSPHATASE 1G"/>
    <property type="match status" value="1"/>
</dbReference>
<dbReference type="GO" id="GO:0008757">
    <property type="term" value="F:S-adenosylmethionine-dependent methyltransferase activity"/>
    <property type="evidence" value="ECO:0007669"/>
    <property type="project" value="InterPro"/>
</dbReference>
<dbReference type="PROSITE" id="PS01032">
    <property type="entry name" value="PPM_1"/>
    <property type="match status" value="1"/>
</dbReference>
<feature type="region of interest" description="Disordered" evidence="13">
    <location>
        <begin position="676"/>
        <end position="696"/>
    </location>
</feature>
<comment type="catalytic activity">
    <reaction evidence="11">
        <text>O-phospho-L-threonyl-[protein] + H2O = L-threonyl-[protein] + phosphate</text>
        <dbReference type="Rhea" id="RHEA:47004"/>
        <dbReference type="Rhea" id="RHEA-COMP:11060"/>
        <dbReference type="Rhea" id="RHEA-COMP:11605"/>
        <dbReference type="ChEBI" id="CHEBI:15377"/>
        <dbReference type="ChEBI" id="CHEBI:30013"/>
        <dbReference type="ChEBI" id="CHEBI:43474"/>
        <dbReference type="ChEBI" id="CHEBI:61977"/>
        <dbReference type="EC" id="3.1.3.16"/>
    </reaction>
</comment>
<keyword evidence="5" id="KW-0479">Metal-binding</keyword>
<evidence type="ECO:0000256" key="12">
    <source>
        <dbReference type="RuleBase" id="RU003465"/>
    </source>
</evidence>
<protein>
    <recommendedName>
        <fullName evidence="4">protein-serine/threonine phosphatase</fullName>
        <ecNumber evidence="4">3.1.3.16</ecNumber>
    </recommendedName>
</protein>
<dbReference type="GO" id="GO:0004722">
    <property type="term" value="F:protein serine/threonine phosphatase activity"/>
    <property type="evidence" value="ECO:0007669"/>
    <property type="project" value="UniProtKB-EC"/>
</dbReference>
<dbReference type="PANTHER" id="PTHR13832">
    <property type="entry name" value="PROTEIN PHOSPHATASE 2C"/>
    <property type="match status" value="1"/>
</dbReference>
<dbReference type="AlphaFoldDB" id="A0A1Q9EHP1"/>
<dbReference type="PROSITE" id="PS51203">
    <property type="entry name" value="CS"/>
    <property type="match status" value="1"/>
</dbReference>
<dbReference type="Gene3D" id="3.40.50.150">
    <property type="entry name" value="Vaccinia Virus protein VP39"/>
    <property type="match status" value="1"/>
</dbReference>
<dbReference type="InterPro" id="IPR015655">
    <property type="entry name" value="PP2C"/>
</dbReference>
<feature type="region of interest" description="Disordered" evidence="13">
    <location>
        <begin position="166"/>
        <end position="193"/>
    </location>
</feature>
<feature type="compositionally biased region" description="Gly residues" evidence="13">
    <location>
        <begin position="677"/>
        <end position="691"/>
    </location>
</feature>
<reference evidence="16 17" key="1">
    <citation type="submission" date="2016-02" db="EMBL/GenBank/DDBJ databases">
        <title>Genome analysis of coral dinoflagellate symbionts highlights evolutionary adaptations to a symbiotic lifestyle.</title>
        <authorList>
            <person name="Aranda M."/>
            <person name="Li Y."/>
            <person name="Liew Y.J."/>
            <person name="Baumgarten S."/>
            <person name="Simakov O."/>
            <person name="Wilson M."/>
            <person name="Piel J."/>
            <person name="Ashoor H."/>
            <person name="Bougouffa S."/>
            <person name="Bajic V.B."/>
            <person name="Ryu T."/>
            <person name="Ravasi T."/>
            <person name="Bayer T."/>
            <person name="Micklem G."/>
            <person name="Kim H."/>
            <person name="Bhak J."/>
            <person name="Lajeunesse T.C."/>
            <person name="Voolstra C.R."/>
        </authorList>
    </citation>
    <scope>NUCLEOTIDE SEQUENCE [LARGE SCALE GENOMIC DNA]</scope>
    <source>
        <strain evidence="16 17">CCMP2467</strain>
    </source>
</reference>
<evidence type="ECO:0000256" key="1">
    <source>
        <dbReference type="ARBA" id="ARBA00001936"/>
    </source>
</evidence>
<dbReference type="CDD" id="cd02440">
    <property type="entry name" value="AdoMet_MTases"/>
    <property type="match status" value="1"/>
</dbReference>
<keyword evidence="8 12" id="KW-0904">Protein phosphatase</keyword>
<keyword evidence="7" id="KW-0460">Magnesium</keyword>
<dbReference type="SMART" id="SM00332">
    <property type="entry name" value="PP2Cc"/>
    <property type="match status" value="1"/>
</dbReference>
<keyword evidence="9" id="KW-0464">Manganese</keyword>
<dbReference type="InterPro" id="IPR001932">
    <property type="entry name" value="PPM-type_phosphatase-like_dom"/>
</dbReference>
<evidence type="ECO:0000259" key="15">
    <source>
        <dbReference type="PROSITE" id="PS51746"/>
    </source>
</evidence>
<evidence type="ECO:0000256" key="13">
    <source>
        <dbReference type="SAM" id="MobiDB-lite"/>
    </source>
</evidence>
<proteinExistence type="inferred from homology"/>
<feature type="domain" description="PPM-type phosphatase" evidence="15">
    <location>
        <begin position="50"/>
        <end position="316"/>
    </location>
</feature>
<evidence type="ECO:0000256" key="4">
    <source>
        <dbReference type="ARBA" id="ARBA00013081"/>
    </source>
</evidence>
<dbReference type="InterPro" id="IPR000222">
    <property type="entry name" value="PP2C_BS"/>
</dbReference>
<dbReference type="InterPro" id="IPR029063">
    <property type="entry name" value="SAM-dependent_MTases_sf"/>
</dbReference>
<dbReference type="InterPro" id="IPR007052">
    <property type="entry name" value="CS_dom"/>
</dbReference>
<feature type="region of interest" description="Disordered" evidence="13">
    <location>
        <begin position="221"/>
        <end position="241"/>
    </location>
</feature>
<dbReference type="Proteomes" id="UP000186817">
    <property type="component" value="Unassembled WGS sequence"/>
</dbReference>
<keyword evidence="17" id="KW-1185">Reference proteome</keyword>
<feature type="compositionally biased region" description="Basic and acidic residues" evidence="13">
    <location>
        <begin position="181"/>
        <end position="193"/>
    </location>
</feature>
<comment type="similarity">
    <text evidence="3 12">Belongs to the PP2C family.</text>
</comment>
<dbReference type="Gene3D" id="2.60.40.790">
    <property type="match status" value="1"/>
</dbReference>
<dbReference type="InterPro" id="IPR008978">
    <property type="entry name" value="HSP20-like_chaperone"/>
</dbReference>
<evidence type="ECO:0000256" key="3">
    <source>
        <dbReference type="ARBA" id="ARBA00006702"/>
    </source>
</evidence>
<evidence type="ECO:0000313" key="17">
    <source>
        <dbReference type="Proteomes" id="UP000186817"/>
    </source>
</evidence>
<evidence type="ECO:0000313" key="16">
    <source>
        <dbReference type="EMBL" id="OLQ06897.1"/>
    </source>
</evidence>
<dbReference type="GO" id="GO:0046872">
    <property type="term" value="F:metal ion binding"/>
    <property type="evidence" value="ECO:0007669"/>
    <property type="project" value="UniProtKB-KW"/>
</dbReference>
<dbReference type="Pfam" id="PF04969">
    <property type="entry name" value="CS"/>
    <property type="match status" value="1"/>
</dbReference>
<dbReference type="PROSITE" id="PS51746">
    <property type="entry name" value="PPM_2"/>
    <property type="match status" value="1"/>
</dbReference>
<evidence type="ECO:0000256" key="2">
    <source>
        <dbReference type="ARBA" id="ARBA00004170"/>
    </source>
</evidence>
<dbReference type="OrthoDB" id="10264738at2759"/>
<comment type="subcellular location">
    <subcellularLocation>
        <location evidence="2">Membrane</location>
        <topology evidence="2">Peripheral membrane protein</topology>
    </subcellularLocation>
</comment>
<dbReference type="Pfam" id="PF08241">
    <property type="entry name" value="Methyltransf_11"/>
    <property type="match status" value="1"/>
</dbReference>
<dbReference type="SUPFAM" id="SSF49764">
    <property type="entry name" value="HSP20-like chaperones"/>
    <property type="match status" value="1"/>
</dbReference>